<keyword evidence="9" id="KW-1185">Reference proteome</keyword>
<dbReference type="STRING" id="1499967.U27_03007"/>
<dbReference type="InterPro" id="IPR050596">
    <property type="entry name" value="AspAT/PAT-like"/>
</dbReference>
<name>A0A081BUP0_VECG1</name>
<dbReference type="SUPFAM" id="SSF53383">
    <property type="entry name" value="PLP-dependent transferases"/>
    <property type="match status" value="1"/>
</dbReference>
<dbReference type="Gene3D" id="3.40.640.10">
    <property type="entry name" value="Type I PLP-dependent aspartate aminotransferase-like (Major domain)"/>
    <property type="match status" value="1"/>
</dbReference>
<dbReference type="InterPro" id="IPR015421">
    <property type="entry name" value="PyrdxlP-dep_Trfase_major"/>
</dbReference>
<dbReference type="EC" id="2.6.1.-" evidence="6"/>
<keyword evidence="5" id="KW-0663">Pyridoxal phosphate</keyword>
<dbReference type="EMBL" id="DF820464">
    <property type="protein sequence ID" value="GAK56045.1"/>
    <property type="molecule type" value="Genomic_DNA"/>
</dbReference>
<evidence type="ECO:0000313" key="9">
    <source>
        <dbReference type="Proteomes" id="UP000030661"/>
    </source>
</evidence>
<dbReference type="GO" id="GO:0006520">
    <property type="term" value="P:amino acid metabolic process"/>
    <property type="evidence" value="ECO:0007669"/>
    <property type="project" value="InterPro"/>
</dbReference>
<keyword evidence="3 6" id="KW-0032">Aminotransferase</keyword>
<dbReference type="GO" id="GO:0030170">
    <property type="term" value="F:pyridoxal phosphate binding"/>
    <property type="evidence" value="ECO:0007669"/>
    <property type="project" value="InterPro"/>
</dbReference>
<sequence>MSISSKAEKIPPFIVMDVLEHAQKMEREQQVEVIHLEVGEPDFDTPECITEAAIRAVKSARTHYTHSLGLWELREAIAEYYAKTYHVTISPDQIIVTSGTSPAMILIFSALLELGDEVILSNPHYACYPNFIKMLDGVPKYVNVYEENGFQYTVEGIQAQLTSRTRGIMINSPSNPTGNLLSPDVMQEIAQFSPWIISDEIYHGLVYEGCAHSMLEYTDRAIVLNGFSKLFAMTGWRLGYVIAPKNLIRPLQKLQQNFFICANSFVQWAGVTALQEAEPETLRMKAIYNERRQRLIQGLREIGFGVTVEPTGAFYVFANAKKFSHDSYTLAFDILEHAKVAVTPGIDFGSNGEGYLRFSYANSLENIEEGLRRTNRYLNQERQA</sequence>
<dbReference type="HOGENOM" id="CLU_017584_4_3_0"/>
<comment type="cofactor">
    <cofactor evidence="1 6">
        <name>pyridoxal 5'-phosphate</name>
        <dbReference type="ChEBI" id="CHEBI:597326"/>
    </cofactor>
</comment>
<protein>
    <recommendedName>
        <fullName evidence="6">Aminotransferase</fullName>
        <ecNumber evidence="6">2.6.1.-</ecNumber>
    </recommendedName>
</protein>
<dbReference type="Pfam" id="PF00155">
    <property type="entry name" value="Aminotran_1_2"/>
    <property type="match status" value="1"/>
</dbReference>
<reference evidence="8" key="1">
    <citation type="journal article" date="2015" name="PeerJ">
        <title>First genomic representation of candidate bacterial phylum KSB3 points to enhanced environmental sensing as a trigger of wastewater bulking.</title>
        <authorList>
            <person name="Sekiguchi Y."/>
            <person name="Ohashi A."/>
            <person name="Parks D.H."/>
            <person name="Yamauchi T."/>
            <person name="Tyson G.W."/>
            <person name="Hugenholtz P."/>
        </authorList>
    </citation>
    <scope>NUCLEOTIDE SEQUENCE [LARGE SCALE GENOMIC DNA]</scope>
</reference>
<evidence type="ECO:0000256" key="1">
    <source>
        <dbReference type="ARBA" id="ARBA00001933"/>
    </source>
</evidence>
<dbReference type="PROSITE" id="PS00105">
    <property type="entry name" value="AA_TRANSFER_CLASS_1"/>
    <property type="match status" value="1"/>
</dbReference>
<proteinExistence type="inferred from homology"/>
<dbReference type="InterPro" id="IPR004838">
    <property type="entry name" value="NHTrfase_class1_PyrdxlP-BS"/>
</dbReference>
<organism evidence="8">
    <name type="scientific">Vecturithrix granuli</name>
    <dbReference type="NCBI Taxonomy" id="1499967"/>
    <lineage>
        <taxon>Bacteria</taxon>
        <taxon>Candidatus Moduliflexota</taxon>
        <taxon>Candidatus Vecturitrichia</taxon>
        <taxon>Candidatus Vecturitrichales</taxon>
        <taxon>Candidatus Vecturitrichaceae</taxon>
        <taxon>Candidatus Vecturithrix</taxon>
    </lineage>
</organism>
<evidence type="ECO:0000256" key="4">
    <source>
        <dbReference type="ARBA" id="ARBA00022679"/>
    </source>
</evidence>
<gene>
    <name evidence="8" type="ORF">U27_03007</name>
</gene>
<dbReference type="CDD" id="cd00609">
    <property type="entry name" value="AAT_like"/>
    <property type="match status" value="1"/>
</dbReference>
<dbReference type="PANTHER" id="PTHR46383:SF2">
    <property type="entry name" value="AMINOTRANSFERASE"/>
    <property type="match status" value="1"/>
</dbReference>
<dbReference type="InterPro" id="IPR004839">
    <property type="entry name" value="Aminotransferase_I/II_large"/>
</dbReference>
<dbReference type="InterPro" id="IPR015424">
    <property type="entry name" value="PyrdxlP-dep_Trfase"/>
</dbReference>
<dbReference type="Proteomes" id="UP000030661">
    <property type="component" value="Unassembled WGS sequence"/>
</dbReference>
<dbReference type="FunFam" id="3.40.640.10:FF:000033">
    <property type="entry name" value="Aspartate aminotransferase"/>
    <property type="match status" value="1"/>
</dbReference>
<feature type="domain" description="Aminotransferase class I/classII large" evidence="7">
    <location>
        <begin position="32"/>
        <end position="372"/>
    </location>
</feature>
<dbReference type="PANTHER" id="PTHR46383">
    <property type="entry name" value="ASPARTATE AMINOTRANSFERASE"/>
    <property type="match status" value="1"/>
</dbReference>
<dbReference type="AlphaFoldDB" id="A0A081BUP0"/>
<comment type="similarity">
    <text evidence="2 6">Belongs to the class-I pyridoxal-phosphate-dependent aminotransferase family.</text>
</comment>
<evidence type="ECO:0000259" key="7">
    <source>
        <dbReference type="Pfam" id="PF00155"/>
    </source>
</evidence>
<evidence type="ECO:0000256" key="6">
    <source>
        <dbReference type="RuleBase" id="RU000481"/>
    </source>
</evidence>
<dbReference type="GO" id="GO:0008483">
    <property type="term" value="F:transaminase activity"/>
    <property type="evidence" value="ECO:0007669"/>
    <property type="project" value="UniProtKB-KW"/>
</dbReference>
<evidence type="ECO:0000256" key="2">
    <source>
        <dbReference type="ARBA" id="ARBA00007441"/>
    </source>
</evidence>
<evidence type="ECO:0000313" key="8">
    <source>
        <dbReference type="EMBL" id="GAK56045.1"/>
    </source>
</evidence>
<evidence type="ECO:0000256" key="3">
    <source>
        <dbReference type="ARBA" id="ARBA00022576"/>
    </source>
</evidence>
<evidence type="ECO:0000256" key="5">
    <source>
        <dbReference type="ARBA" id="ARBA00022898"/>
    </source>
</evidence>
<accession>A0A081BUP0</accession>
<keyword evidence="4 6" id="KW-0808">Transferase</keyword>
<dbReference type="eggNOG" id="COG0436">
    <property type="taxonomic scope" value="Bacteria"/>
</dbReference>